<dbReference type="AlphaFoldDB" id="A0A444W5N5"/>
<dbReference type="RefSeq" id="WP_129752296.1">
    <property type="nucleotide sequence ID" value="NZ_JUIW01000012.1"/>
</dbReference>
<dbReference type="GO" id="GO:0016747">
    <property type="term" value="F:acyltransferase activity, transferring groups other than amino-acyl groups"/>
    <property type="evidence" value="ECO:0007669"/>
    <property type="project" value="InterPro"/>
</dbReference>
<protein>
    <submittedName>
        <fullName evidence="2">Acetyltransferase, GNAT family, YitI</fullName>
    </submittedName>
</protein>
<sequence>MYSVKQITSQQTYAVRQPVLRPGKPVESCIFDGDDFPQTVHFGVYDSNNLAGIVSVFRVSHPGFSNANQYQLRGMAVLPTHQKKGLGDLLLVAAEDYIKQQDADLIWFNAREVAVGFYSKAGYTISGDLFEIPAVGPHYVMFKLV</sequence>
<dbReference type="InterPro" id="IPR016181">
    <property type="entry name" value="Acyl_CoA_acyltransferase"/>
</dbReference>
<reference evidence="2 3" key="1">
    <citation type="submission" date="2014-12" db="EMBL/GenBank/DDBJ databases">
        <title>Genome sequence of Flavobacterium beibuense RSKm HC5.</title>
        <authorList>
            <person name="Kim J.F."/>
            <person name="Song J.Y."/>
            <person name="Kwak M.-J."/>
            <person name="Lee S.-W."/>
        </authorList>
    </citation>
    <scope>NUCLEOTIDE SEQUENCE [LARGE SCALE GENOMIC DNA]</scope>
    <source>
        <strain evidence="2 3">RSKm HC5</strain>
    </source>
</reference>
<evidence type="ECO:0000313" key="3">
    <source>
        <dbReference type="Proteomes" id="UP000289775"/>
    </source>
</evidence>
<accession>A0A444W5N5</accession>
<name>A0A444W5N5_9FLAO</name>
<dbReference type="OrthoDB" id="2352823at2"/>
<organism evidence="2 3">
    <name type="scientific">Flavobacterium beibuense</name>
    <dbReference type="NCBI Taxonomy" id="657326"/>
    <lineage>
        <taxon>Bacteria</taxon>
        <taxon>Pseudomonadati</taxon>
        <taxon>Bacteroidota</taxon>
        <taxon>Flavobacteriia</taxon>
        <taxon>Flavobacteriales</taxon>
        <taxon>Flavobacteriaceae</taxon>
        <taxon>Flavobacterium</taxon>
    </lineage>
</organism>
<comment type="caution">
    <text evidence="2">The sequence shown here is derived from an EMBL/GenBank/DDBJ whole genome shotgun (WGS) entry which is preliminary data.</text>
</comment>
<proteinExistence type="predicted"/>
<dbReference type="InterPro" id="IPR000182">
    <property type="entry name" value="GNAT_dom"/>
</dbReference>
<dbReference type="EMBL" id="JUIW01000012">
    <property type="protein sequence ID" value="RYJ41185.1"/>
    <property type="molecule type" value="Genomic_DNA"/>
</dbReference>
<dbReference type="Gene3D" id="3.40.630.30">
    <property type="match status" value="1"/>
</dbReference>
<keyword evidence="2" id="KW-0808">Transferase</keyword>
<dbReference type="PROSITE" id="PS51186">
    <property type="entry name" value="GNAT"/>
    <property type="match status" value="1"/>
</dbReference>
<dbReference type="SUPFAM" id="SSF55729">
    <property type="entry name" value="Acyl-CoA N-acyltransferases (Nat)"/>
    <property type="match status" value="1"/>
</dbReference>
<feature type="domain" description="N-acetyltransferase" evidence="1">
    <location>
        <begin position="1"/>
        <end position="145"/>
    </location>
</feature>
<dbReference type="Pfam" id="PF00583">
    <property type="entry name" value="Acetyltransf_1"/>
    <property type="match status" value="1"/>
</dbReference>
<keyword evidence="3" id="KW-1185">Reference proteome</keyword>
<evidence type="ECO:0000313" key="2">
    <source>
        <dbReference type="EMBL" id="RYJ41185.1"/>
    </source>
</evidence>
<dbReference type="CDD" id="cd04301">
    <property type="entry name" value="NAT_SF"/>
    <property type="match status" value="1"/>
</dbReference>
<evidence type="ECO:0000259" key="1">
    <source>
        <dbReference type="PROSITE" id="PS51186"/>
    </source>
</evidence>
<gene>
    <name evidence="2" type="ORF">NU09_3219</name>
</gene>
<dbReference type="Proteomes" id="UP000289775">
    <property type="component" value="Unassembled WGS sequence"/>
</dbReference>